<feature type="domain" description="DNA methylase adenine-specific" evidence="2">
    <location>
        <begin position="218"/>
        <end position="291"/>
    </location>
</feature>
<dbReference type="AlphaFoldDB" id="A0A5D0TSB5"/>
<proteinExistence type="predicted"/>
<keyword evidence="3" id="KW-0808">Transferase</keyword>
<reference evidence="3 4" key="1">
    <citation type="submission" date="2019-08" db="EMBL/GenBank/DDBJ databases">
        <title>Actinomadura sp. nov. CYP1-5 isolated from mountain soil.</title>
        <authorList>
            <person name="Songsumanus A."/>
            <person name="Kuncharoen N."/>
            <person name="Kudo T."/>
            <person name="Yuki M."/>
            <person name="Igarashi Y."/>
            <person name="Tanasupawat S."/>
        </authorList>
    </citation>
    <scope>NUCLEOTIDE SEQUENCE [LARGE SCALE GENOMIC DNA]</scope>
    <source>
        <strain evidence="3 4">GKU157</strain>
    </source>
</reference>
<evidence type="ECO:0000313" key="4">
    <source>
        <dbReference type="Proteomes" id="UP000322634"/>
    </source>
</evidence>
<feature type="region of interest" description="Disordered" evidence="1">
    <location>
        <begin position="338"/>
        <end position="364"/>
    </location>
</feature>
<name>A0A5D0TSB5_9ACTN</name>
<feature type="region of interest" description="Disordered" evidence="1">
    <location>
        <begin position="169"/>
        <end position="188"/>
    </location>
</feature>
<evidence type="ECO:0000313" key="3">
    <source>
        <dbReference type="EMBL" id="TYC08603.1"/>
    </source>
</evidence>
<dbReference type="OrthoDB" id="3618637at2"/>
<dbReference type="Pfam" id="PF02384">
    <property type="entry name" value="N6_Mtase"/>
    <property type="match status" value="1"/>
</dbReference>
<keyword evidence="3" id="KW-0489">Methyltransferase</keyword>
<dbReference type="RefSeq" id="WP_148354907.1">
    <property type="nucleotide sequence ID" value="NZ_JBHSBF010000002.1"/>
</dbReference>
<dbReference type="GO" id="GO:0003677">
    <property type="term" value="F:DNA binding"/>
    <property type="evidence" value="ECO:0007669"/>
    <property type="project" value="InterPro"/>
</dbReference>
<evidence type="ECO:0000256" key="1">
    <source>
        <dbReference type="SAM" id="MobiDB-lite"/>
    </source>
</evidence>
<keyword evidence="4" id="KW-1185">Reference proteome</keyword>
<dbReference type="SUPFAM" id="SSF53335">
    <property type="entry name" value="S-adenosyl-L-methionine-dependent methyltransferases"/>
    <property type="match status" value="1"/>
</dbReference>
<evidence type="ECO:0000259" key="2">
    <source>
        <dbReference type="Pfam" id="PF02384"/>
    </source>
</evidence>
<dbReference type="GO" id="GO:0032259">
    <property type="term" value="P:methylation"/>
    <property type="evidence" value="ECO:0007669"/>
    <property type="project" value="UniProtKB-KW"/>
</dbReference>
<organism evidence="3 4">
    <name type="scientific">Actinomadura syzygii</name>
    <dbReference type="NCBI Taxonomy" id="1427538"/>
    <lineage>
        <taxon>Bacteria</taxon>
        <taxon>Bacillati</taxon>
        <taxon>Actinomycetota</taxon>
        <taxon>Actinomycetes</taxon>
        <taxon>Streptosporangiales</taxon>
        <taxon>Thermomonosporaceae</taxon>
        <taxon>Actinomadura</taxon>
    </lineage>
</organism>
<comment type="caution">
    <text evidence="3">The sequence shown here is derived from an EMBL/GenBank/DDBJ whole genome shotgun (WGS) entry which is preliminary data.</text>
</comment>
<gene>
    <name evidence="3" type="ORF">FXF65_37555</name>
</gene>
<dbReference type="EMBL" id="VSFF01000016">
    <property type="protein sequence ID" value="TYC08603.1"/>
    <property type="molecule type" value="Genomic_DNA"/>
</dbReference>
<dbReference type="GO" id="GO:0008170">
    <property type="term" value="F:N-methyltransferase activity"/>
    <property type="evidence" value="ECO:0007669"/>
    <property type="project" value="InterPro"/>
</dbReference>
<dbReference type="InterPro" id="IPR003356">
    <property type="entry name" value="DNA_methylase_A-5"/>
</dbReference>
<protein>
    <submittedName>
        <fullName evidence="3">SAM-dependent DNA methyltransferase</fullName>
    </submittedName>
</protein>
<dbReference type="Proteomes" id="UP000322634">
    <property type="component" value="Unassembled WGS sequence"/>
</dbReference>
<dbReference type="Gene3D" id="3.40.50.150">
    <property type="entry name" value="Vaccinia Virus protein VP39"/>
    <property type="match status" value="1"/>
</dbReference>
<sequence>MTSLPVKIAENVSHAWYSQHGTGRIDIPVGVVAALTLIGQADPNGPDLAAQIAALDGPGLLELLQDIWDRQWIADPFLVEQARPLHDWLREDHGEQEIIGARAVARAALRHGLLRVTGWRDPGQRADEDVLGPVIMELRAKDARQGLGEFHTPAPVADSMADVLLGGGPRPPGARRHRVRSRGGVPVKVSGDAADQAAEDAAAANVAGIFMAAKDDPPKPGTSYYDPCVGSGGLLRAAAQYLRSIGCDPADMVWCGTDIDPIAAAAFAVNAMVWGLGPNVLVYCGNTLAEGDLPQQAAAKRRSVLEHHARVVGIARETAAWFAALAAVEALVGAISDEHPADGSAEQSGPGPELAAAGTPEPVRVVRMSEVPDSQRPP</sequence>
<dbReference type="InterPro" id="IPR029063">
    <property type="entry name" value="SAM-dependent_MTases_sf"/>
</dbReference>
<accession>A0A5D0TSB5</accession>